<dbReference type="Gene3D" id="2.40.50.40">
    <property type="match status" value="1"/>
</dbReference>
<dbReference type="SUPFAM" id="SSF54160">
    <property type="entry name" value="Chromo domain-like"/>
    <property type="match status" value="1"/>
</dbReference>
<accession>A0A9Q3HS85</accession>
<dbReference type="OrthoDB" id="3158924at2759"/>
<evidence type="ECO:0000313" key="2">
    <source>
        <dbReference type="Proteomes" id="UP000765509"/>
    </source>
</evidence>
<proteinExistence type="predicted"/>
<name>A0A9Q3HS85_9BASI</name>
<evidence type="ECO:0000313" key="1">
    <source>
        <dbReference type="EMBL" id="MBW0515528.1"/>
    </source>
</evidence>
<protein>
    <recommendedName>
        <fullName evidence="3">Chromo domain-containing protein</fullName>
    </recommendedName>
</protein>
<gene>
    <name evidence="1" type="ORF">O181_055243</name>
</gene>
<dbReference type="AlphaFoldDB" id="A0A9Q3HS85"/>
<dbReference type="EMBL" id="AVOT02024683">
    <property type="protein sequence ID" value="MBW0515528.1"/>
    <property type="molecule type" value="Genomic_DNA"/>
</dbReference>
<reference evidence="1" key="1">
    <citation type="submission" date="2021-03" db="EMBL/GenBank/DDBJ databases">
        <title>Draft genome sequence of rust myrtle Austropuccinia psidii MF-1, a brazilian biotype.</title>
        <authorList>
            <person name="Quecine M.C."/>
            <person name="Pachon D.M.R."/>
            <person name="Bonatelli M.L."/>
            <person name="Correr F.H."/>
            <person name="Franceschini L.M."/>
            <person name="Leite T.F."/>
            <person name="Margarido G.R.A."/>
            <person name="Almeida C.A."/>
            <person name="Ferrarezi J.A."/>
            <person name="Labate C.A."/>
        </authorList>
    </citation>
    <scope>NUCLEOTIDE SEQUENCE</scope>
    <source>
        <strain evidence="1">MF-1</strain>
    </source>
</reference>
<dbReference type="InterPro" id="IPR016197">
    <property type="entry name" value="Chromo-like_dom_sf"/>
</dbReference>
<dbReference type="Proteomes" id="UP000765509">
    <property type="component" value="Unassembled WGS sequence"/>
</dbReference>
<sequence>MIKALHGPDSVQLELTGDLMNKHPTFPASLIKTYSSSDKKLFPLRNKPPLEIPPLEGGEEKKMVKVFKERRKKNKKKEYLVGYRNPTQEDEWILEKDITNADKILRRFRHERNPKE</sequence>
<keyword evidence="2" id="KW-1185">Reference proteome</keyword>
<comment type="caution">
    <text evidence="1">The sequence shown here is derived from an EMBL/GenBank/DDBJ whole genome shotgun (WGS) entry which is preliminary data.</text>
</comment>
<evidence type="ECO:0008006" key="3">
    <source>
        <dbReference type="Google" id="ProtNLM"/>
    </source>
</evidence>
<organism evidence="1 2">
    <name type="scientific">Austropuccinia psidii MF-1</name>
    <dbReference type="NCBI Taxonomy" id="1389203"/>
    <lineage>
        <taxon>Eukaryota</taxon>
        <taxon>Fungi</taxon>
        <taxon>Dikarya</taxon>
        <taxon>Basidiomycota</taxon>
        <taxon>Pucciniomycotina</taxon>
        <taxon>Pucciniomycetes</taxon>
        <taxon>Pucciniales</taxon>
        <taxon>Sphaerophragmiaceae</taxon>
        <taxon>Austropuccinia</taxon>
    </lineage>
</organism>